<feature type="region of interest" description="Disordered" evidence="4">
    <location>
        <begin position="404"/>
        <end position="485"/>
    </location>
</feature>
<keyword evidence="5" id="KW-0472">Membrane</keyword>
<dbReference type="Gene3D" id="2.40.50.100">
    <property type="match status" value="1"/>
</dbReference>
<dbReference type="EMBL" id="DXEX01000186">
    <property type="protein sequence ID" value="HIX59759.1"/>
    <property type="molecule type" value="Genomic_DNA"/>
</dbReference>
<reference evidence="8" key="2">
    <citation type="submission" date="2021-04" db="EMBL/GenBank/DDBJ databases">
        <authorList>
            <person name="Gilroy R."/>
        </authorList>
    </citation>
    <scope>NUCLEOTIDE SEQUENCE</scope>
    <source>
        <strain evidence="8">ChiSjej1B19-8411</strain>
    </source>
</reference>
<gene>
    <name evidence="8" type="ORF">IAA45_08605</name>
</gene>
<dbReference type="PANTHER" id="PTHR32347:SF14">
    <property type="entry name" value="EFFLUX SYSTEM COMPONENT YKNX-RELATED"/>
    <property type="match status" value="1"/>
</dbReference>
<dbReference type="Pfam" id="PF25984">
    <property type="entry name" value="BSH_YknX"/>
    <property type="match status" value="1"/>
</dbReference>
<evidence type="ECO:0000259" key="6">
    <source>
        <dbReference type="Pfam" id="PF25984"/>
    </source>
</evidence>
<dbReference type="Proteomes" id="UP000886817">
    <property type="component" value="Unassembled WGS sequence"/>
</dbReference>
<feature type="compositionally biased region" description="Acidic residues" evidence="4">
    <location>
        <begin position="416"/>
        <end position="459"/>
    </location>
</feature>
<feature type="domain" description="YknX-like barrel-sandwich hybrid" evidence="6">
    <location>
        <begin position="80"/>
        <end position="203"/>
    </location>
</feature>
<evidence type="ECO:0000256" key="4">
    <source>
        <dbReference type="SAM" id="MobiDB-lite"/>
    </source>
</evidence>
<evidence type="ECO:0000259" key="7">
    <source>
        <dbReference type="Pfam" id="PF25990"/>
    </source>
</evidence>
<dbReference type="Gene3D" id="1.10.287.470">
    <property type="entry name" value="Helix hairpin bin"/>
    <property type="match status" value="1"/>
</dbReference>
<feature type="transmembrane region" description="Helical" evidence="5">
    <location>
        <begin position="7"/>
        <end position="26"/>
    </location>
</feature>
<evidence type="ECO:0000313" key="8">
    <source>
        <dbReference type="EMBL" id="HIX59759.1"/>
    </source>
</evidence>
<keyword evidence="2 3" id="KW-0175">Coiled coil</keyword>
<dbReference type="GO" id="GO:0030313">
    <property type="term" value="C:cell envelope"/>
    <property type="evidence" value="ECO:0007669"/>
    <property type="project" value="UniProtKB-SubCell"/>
</dbReference>
<feature type="coiled-coil region" evidence="3">
    <location>
        <begin position="102"/>
        <end position="143"/>
    </location>
</feature>
<keyword evidence="5" id="KW-0812">Transmembrane</keyword>
<evidence type="ECO:0000313" key="9">
    <source>
        <dbReference type="Proteomes" id="UP000886817"/>
    </source>
</evidence>
<name>A0A9D1WIC2_9FIRM</name>
<dbReference type="Pfam" id="PF25990">
    <property type="entry name" value="Beta-barrel_YknX"/>
    <property type="match status" value="1"/>
</dbReference>
<evidence type="ECO:0000256" key="2">
    <source>
        <dbReference type="ARBA" id="ARBA00023054"/>
    </source>
</evidence>
<evidence type="ECO:0000256" key="3">
    <source>
        <dbReference type="SAM" id="Coils"/>
    </source>
</evidence>
<dbReference type="PANTHER" id="PTHR32347">
    <property type="entry name" value="EFFLUX SYSTEM COMPONENT YKNX-RELATED"/>
    <property type="match status" value="1"/>
</dbReference>
<accession>A0A9D1WIC2</accession>
<dbReference type="InterPro" id="IPR058636">
    <property type="entry name" value="Beta-barrel_YknX"/>
</dbReference>
<dbReference type="InterPro" id="IPR050465">
    <property type="entry name" value="UPF0194_transport"/>
</dbReference>
<keyword evidence="5" id="KW-1133">Transmembrane helix</keyword>
<dbReference type="InterPro" id="IPR058639">
    <property type="entry name" value="BSH_YknX-like"/>
</dbReference>
<comment type="subcellular location">
    <subcellularLocation>
        <location evidence="1">Cell envelope</location>
    </subcellularLocation>
</comment>
<reference evidence="8" key="1">
    <citation type="journal article" date="2021" name="PeerJ">
        <title>Extensive microbial diversity within the chicken gut microbiome revealed by metagenomics and culture.</title>
        <authorList>
            <person name="Gilroy R."/>
            <person name="Ravi A."/>
            <person name="Getino M."/>
            <person name="Pursley I."/>
            <person name="Horton D.L."/>
            <person name="Alikhan N.F."/>
            <person name="Baker D."/>
            <person name="Gharbi K."/>
            <person name="Hall N."/>
            <person name="Watson M."/>
            <person name="Adriaenssens E.M."/>
            <person name="Foster-Nyarko E."/>
            <person name="Jarju S."/>
            <person name="Secka A."/>
            <person name="Antonio M."/>
            <person name="Oren A."/>
            <person name="Chaudhuri R.R."/>
            <person name="La Ragione R."/>
            <person name="Hildebrand F."/>
            <person name="Pallen M.J."/>
        </authorList>
    </citation>
    <scope>NUCLEOTIDE SEQUENCE</scope>
    <source>
        <strain evidence="8">ChiSjej1B19-8411</strain>
    </source>
</reference>
<evidence type="ECO:0000256" key="1">
    <source>
        <dbReference type="ARBA" id="ARBA00004196"/>
    </source>
</evidence>
<evidence type="ECO:0000256" key="5">
    <source>
        <dbReference type="SAM" id="Phobius"/>
    </source>
</evidence>
<proteinExistence type="predicted"/>
<sequence>MKRKITIIGGIVVAVGLLTGFGWYFLRDRMGGESSAGDNVVYVSTVSSLTETSSGTQNRYAGVVEPQETVEVKLESNRVVKDVKVSVGQEIAAGTPLFEYDASASQDDLEQAQLELDQLKNDVLSLQEQLSTLEKEKKTAGADNQLSYTIQIQQTKMDIKKNEYSQKSKTKEIEKLQSAAANTVITSEIAGVVKSIDTSKLEEGSSGVSSDLDAGGSGEGSAFITILGTGNYRVKGTINEQNIQSIVEGTPVIIRSRVDSSVTWSGTMGTVDMENPITNNNSAVYIGAAGGEETQTTSSSYPFYVNLDNADGLMLGQHVYIEMDYGQEDRKDGLWLDAFYIVDADTEPYVWMSDDKDQLVKQPVSLGEYDAELDKYEITEGLEKEDCIAFPTDALEEGLPTEINDSAQIPYTGEDTAGEDGSVMEEEIPEEELGEDPAVEGPGEEEAADENMPEEDVEIIEASPDGPFGDVIVEDPNVQEGVAPE</sequence>
<comment type="caution">
    <text evidence="8">The sequence shown here is derived from an EMBL/GenBank/DDBJ whole genome shotgun (WGS) entry which is preliminary data.</text>
</comment>
<dbReference type="AlphaFoldDB" id="A0A9D1WIC2"/>
<protein>
    <submittedName>
        <fullName evidence="8">Efflux RND transporter periplasmic adaptor subunit</fullName>
    </submittedName>
</protein>
<organism evidence="8 9">
    <name type="scientific">Candidatus Blautia gallistercoris</name>
    <dbReference type="NCBI Taxonomy" id="2838490"/>
    <lineage>
        <taxon>Bacteria</taxon>
        <taxon>Bacillati</taxon>
        <taxon>Bacillota</taxon>
        <taxon>Clostridia</taxon>
        <taxon>Lachnospirales</taxon>
        <taxon>Lachnospiraceae</taxon>
        <taxon>Blautia</taxon>
    </lineage>
</organism>
<feature type="domain" description="YknX-like beta-barrel" evidence="7">
    <location>
        <begin position="233"/>
        <end position="322"/>
    </location>
</feature>